<protein>
    <submittedName>
        <fullName evidence="8">MADS-box protein</fullName>
    </submittedName>
</protein>
<dbReference type="InterPro" id="IPR050142">
    <property type="entry name" value="MADS-box/MEF2_TF"/>
</dbReference>
<keyword evidence="3" id="KW-0238">DNA-binding</keyword>
<dbReference type="InterPro" id="IPR033896">
    <property type="entry name" value="MEF2-like_N"/>
</dbReference>
<evidence type="ECO:0000256" key="4">
    <source>
        <dbReference type="ARBA" id="ARBA00023163"/>
    </source>
</evidence>
<dbReference type="GO" id="GO:0000977">
    <property type="term" value="F:RNA polymerase II transcription regulatory region sequence-specific DNA binding"/>
    <property type="evidence" value="ECO:0007669"/>
    <property type="project" value="InterPro"/>
</dbReference>
<organism evidence="8 9">
    <name type="scientific">Quillaja saponaria</name>
    <name type="common">Soap bark tree</name>
    <dbReference type="NCBI Taxonomy" id="32244"/>
    <lineage>
        <taxon>Eukaryota</taxon>
        <taxon>Viridiplantae</taxon>
        <taxon>Streptophyta</taxon>
        <taxon>Embryophyta</taxon>
        <taxon>Tracheophyta</taxon>
        <taxon>Spermatophyta</taxon>
        <taxon>Magnoliopsida</taxon>
        <taxon>eudicotyledons</taxon>
        <taxon>Gunneridae</taxon>
        <taxon>Pentapetalae</taxon>
        <taxon>rosids</taxon>
        <taxon>fabids</taxon>
        <taxon>Fabales</taxon>
        <taxon>Quillajaceae</taxon>
        <taxon>Quillaja</taxon>
    </lineage>
</organism>
<evidence type="ECO:0000256" key="5">
    <source>
        <dbReference type="ARBA" id="ARBA00023242"/>
    </source>
</evidence>
<feature type="domain" description="K-box" evidence="7">
    <location>
        <begin position="87"/>
        <end position="178"/>
    </location>
</feature>
<dbReference type="CDD" id="cd00265">
    <property type="entry name" value="MADS_MEF2_like"/>
    <property type="match status" value="1"/>
</dbReference>
<dbReference type="GO" id="GO:0003700">
    <property type="term" value="F:DNA-binding transcription factor activity"/>
    <property type="evidence" value="ECO:0007669"/>
    <property type="project" value="InterPro"/>
</dbReference>
<proteinExistence type="predicted"/>
<dbReference type="EMBL" id="JARAOO010000004">
    <property type="protein sequence ID" value="KAJ7970018.1"/>
    <property type="molecule type" value="Genomic_DNA"/>
</dbReference>
<evidence type="ECO:0000256" key="3">
    <source>
        <dbReference type="ARBA" id="ARBA00023125"/>
    </source>
</evidence>
<dbReference type="SMART" id="SM00432">
    <property type="entry name" value="MADS"/>
    <property type="match status" value="1"/>
</dbReference>
<dbReference type="GO" id="GO:0046983">
    <property type="term" value="F:protein dimerization activity"/>
    <property type="evidence" value="ECO:0007669"/>
    <property type="project" value="InterPro"/>
</dbReference>
<comment type="caution">
    <text evidence="8">The sequence shown here is derived from an EMBL/GenBank/DDBJ whole genome shotgun (WGS) entry which is preliminary data.</text>
</comment>
<dbReference type="EMBL" id="JARAOO010000004">
    <property type="protein sequence ID" value="KAJ7970017.1"/>
    <property type="molecule type" value="Genomic_DNA"/>
</dbReference>
<comment type="subcellular location">
    <subcellularLocation>
        <location evidence="1">Nucleus</location>
    </subcellularLocation>
</comment>
<evidence type="ECO:0000313" key="8">
    <source>
        <dbReference type="EMBL" id="KAJ7970018.1"/>
    </source>
</evidence>
<sequence length="196" mass="22665">MMRGKVQIKRIEKPTKRQVTFAKRRNGVLKKAHELSVLCDAQIAVMIFSDTGRLYEFSSCNLQEMMQKYHKHGKDVHISKLEVQKYMEELKGDSDSMINEIQFLQLYDRKLVGDGLNSCSYDELDEIQKQMEKSLRTVRERKVQLLAEYVENLRAKEKYLLDESAKPSTDKHKEGTGSLGSEVETGLCIGLPQVRY</sequence>
<keyword evidence="5" id="KW-0539">Nucleus</keyword>
<dbReference type="PROSITE" id="PS51297">
    <property type="entry name" value="K_BOX"/>
    <property type="match status" value="1"/>
</dbReference>
<keyword evidence="9" id="KW-1185">Reference proteome</keyword>
<dbReference type="PROSITE" id="PS00350">
    <property type="entry name" value="MADS_BOX_1"/>
    <property type="match status" value="1"/>
</dbReference>
<dbReference type="Pfam" id="PF00319">
    <property type="entry name" value="SRF-TF"/>
    <property type="match status" value="1"/>
</dbReference>
<dbReference type="AlphaFoldDB" id="A0AAD7PW34"/>
<evidence type="ECO:0000256" key="1">
    <source>
        <dbReference type="ARBA" id="ARBA00004123"/>
    </source>
</evidence>
<dbReference type="GO" id="GO:0005634">
    <property type="term" value="C:nucleus"/>
    <property type="evidence" value="ECO:0007669"/>
    <property type="project" value="UniProtKB-SubCell"/>
</dbReference>
<accession>A0AAD7PW34</accession>
<dbReference type="KEGG" id="qsa:O6P43_008268"/>
<dbReference type="PANTHER" id="PTHR48019">
    <property type="entry name" value="SERUM RESPONSE FACTOR HOMOLOG"/>
    <property type="match status" value="1"/>
</dbReference>
<dbReference type="GO" id="GO:0045944">
    <property type="term" value="P:positive regulation of transcription by RNA polymerase II"/>
    <property type="evidence" value="ECO:0007669"/>
    <property type="project" value="InterPro"/>
</dbReference>
<evidence type="ECO:0000313" key="9">
    <source>
        <dbReference type="Proteomes" id="UP001163823"/>
    </source>
</evidence>
<reference evidence="8" key="1">
    <citation type="journal article" date="2023" name="Science">
        <title>Elucidation of the pathway for biosynthesis of saponin adjuvants from the soapbark tree.</title>
        <authorList>
            <person name="Reed J."/>
            <person name="Orme A."/>
            <person name="El-Demerdash A."/>
            <person name="Owen C."/>
            <person name="Martin L.B.B."/>
            <person name="Misra R.C."/>
            <person name="Kikuchi S."/>
            <person name="Rejzek M."/>
            <person name="Martin A.C."/>
            <person name="Harkess A."/>
            <person name="Leebens-Mack J."/>
            <person name="Louveau T."/>
            <person name="Stephenson M.J."/>
            <person name="Osbourn A."/>
        </authorList>
    </citation>
    <scope>NUCLEOTIDE SEQUENCE</scope>
    <source>
        <strain evidence="8">S10</strain>
    </source>
</reference>
<dbReference type="InterPro" id="IPR002100">
    <property type="entry name" value="TF_MADSbox"/>
</dbReference>
<evidence type="ECO:0000259" key="6">
    <source>
        <dbReference type="PROSITE" id="PS50066"/>
    </source>
</evidence>
<evidence type="ECO:0000259" key="7">
    <source>
        <dbReference type="PROSITE" id="PS51297"/>
    </source>
</evidence>
<evidence type="ECO:0000256" key="2">
    <source>
        <dbReference type="ARBA" id="ARBA00023015"/>
    </source>
</evidence>
<dbReference type="Proteomes" id="UP001163823">
    <property type="component" value="Chromosome 4"/>
</dbReference>
<gene>
    <name evidence="8" type="ORF">O6P43_008268</name>
</gene>
<name>A0AAD7PW34_QUISA</name>
<dbReference type="SUPFAM" id="SSF55455">
    <property type="entry name" value="SRF-like"/>
    <property type="match status" value="1"/>
</dbReference>
<dbReference type="Gene3D" id="3.40.1810.10">
    <property type="entry name" value="Transcription factor, MADS-box"/>
    <property type="match status" value="1"/>
</dbReference>
<dbReference type="Pfam" id="PF01486">
    <property type="entry name" value="K-box"/>
    <property type="match status" value="1"/>
</dbReference>
<dbReference type="InterPro" id="IPR036879">
    <property type="entry name" value="TF_MADSbox_sf"/>
</dbReference>
<dbReference type="PRINTS" id="PR00404">
    <property type="entry name" value="MADSDOMAIN"/>
</dbReference>
<dbReference type="PROSITE" id="PS50066">
    <property type="entry name" value="MADS_BOX_2"/>
    <property type="match status" value="1"/>
</dbReference>
<dbReference type="InterPro" id="IPR002487">
    <property type="entry name" value="TF_Kbox"/>
</dbReference>
<keyword evidence="2" id="KW-0805">Transcription regulation</keyword>
<keyword evidence="4" id="KW-0804">Transcription</keyword>
<feature type="domain" description="MADS-box" evidence="6">
    <location>
        <begin position="1"/>
        <end position="61"/>
    </location>
</feature>